<proteinExistence type="predicted"/>
<evidence type="ECO:0008006" key="5">
    <source>
        <dbReference type="Google" id="ProtNLM"/>
    </source>
</evidence>
<feature type="chain" id="PRO_5044842088" description="Glycine-rich protein" evidence="2">
    <location>
        <begin position="20"/>
        <end position="95"/>
    </location>
</feature>
<sequence length="95" mass="9255">MSPLRLLIAIFLVAVCALAGINCQLNTPNTAADQNSGVGQNAGAASSMNSGVGGQNQGAVPMFRERRYWGGSGGGGGIHGGGGGGHGIHGGGGHW</sequence>
<accession>A0ABD2K6B7</accession>
<evidence type="ECO:0000256" key="1">
    <source>
        <dbReference type="SAM" id="MobiDB-lite"/>
    </source>
</evidence>
<evidence type="ECO:0000313" key="3">
    <source>
        <dbReference type="EMBL" id="KAL3098397.1"/>
    </source>
</evidence>
<comment type="caution">
    <text evidence="3">The sequence shown here is derived from an EMBL/GenBank/DDBJ whole genome shotgun (WGS) entry which is preliminary data.</text>
</comment>
<dbReference type="AlphaFoldDB" id="A0ABD2K6B7"/>
<feature type="region of interest" description="Disordered" evidence="1">
    <location>
        <begin position="74"/>
        <end position="95"/>
    </location>
</feature>
<keyword evidence="2" id="KW-0732">Signal</keyword>
<evidence type="ECO:0000256" key="2">
    <source>
        <dbReference type="SAM" id="SignalP"/>
    </source>
</evidence>
<reference evidence="3 4" key="1">
    <citation type="submission" date="2024-10" db="EMBL/GenBank/DDBJ databases">
        <authorList>
            <person name="Kim D."/>
        </authorList>
    </citation>
    <scope>NUCLEOTIDE SEQUENCE [LARGE SCALE GENOMIC DNA]</scope>
    <source>
        <strain evidence="3">BH-2024</strain>
    </source>
</reference>
<organism evidence="3 4">
    <name type="scientific">Heterodera trifolii</name>
    <dbReference type="NCBI Taxonomy" id="157864"/>
    <lineage>
        <taxon>Eukaryota</taxon>
        <taxon>Metazoa</taxon>
        <taxon>Ecdysozoa</taxon>
        <taxon>Nematoda</taxon>
        <taxon>Chromadorea</taxon>
        <taxon>Rhabditida</taxon>
        <taxon>Tylenchina</taxon>
        <taxon>Tylenchomorpha</taxon>
        <taxon>Tylenchoidea</taxon>
        <taxon>Heteroderidae</taxon>
        <taxon>Heteroderinae</taxon>
        <taxon>Heterodera</taxon>
    </lineage>
</organism>
<gene>
    <name evidence="3" type="ORF">niasHT_022761</name>
</gene>
<protein>
    <recommendedName>
        <fullName evidence="5">Glycine-rich protein</fullName>
    </recommendedName>
</protein>
<feature type="compositionally biased region" description="Polar residues" evidence="1">
    <location>
        <begin position="36"/>
        <end position="50"/>
    </location>
</feature>
<dbReference type="EMBL" id="JBICBT010000824">
    <property type="protein sequence ID" value="KAL3098397.1"/>
    <property type="molecule type" value="Genomic_DNA"/>
</dbReference>
<evidence type="ECO:0000313" key="4">
    <source>
        <dbReference type="Proteomes" id="UP001620626"/>
    </source>
</evidence>
<feature type="region of interest" description="Disordered" evidence="1">
    <location>
        <begin position="36"/>
        <end position="56"/>
    </location>
</feature>
<dbReference type="Proteomes" id="UP001620626">
    <property type="component" value="Unassembled WGS sequence"/>
</dbReference>
<name>A0ABD2K6B7_9BILA</name>
<feature type="signal peptide" evidence="2">
    <location>
        <begin position="1"/>
        <end position="19"/>
    </location>
</feature>
<keyword evidence="4" id="KW-1185">Reference proteome</keyword>